<evidence type="ECO:0000313" key="9">
    <source>
        <dbReference type="EMBL" id="EMR90125.1"/>
    </source>
</evidence>
<dbReference type="InterPro" id="IPR039039">
    <property type="entry name" value="RAI1-like_fam"/>
</dbReference>
<dbReference type="HOGENOM" id="CLU_024877_4_1_1"/>
<organism evidence="9 10">
    <name type="scientific">Botryotinia fuckeliana (strain BcDW1)</name>
    <name type="common">Noble rot fungus</name>
    <name type="synonym">Botrytis cinerea</name>
    <dbReference type="NCBI Taxonomy" id="1290391"/>
    <lineage>
        <taxon>Eukaryota</taxon>
        <taxon>Fungi</taxon>
        <taxon>Dikarya</taxon>
        <taxon>Ascomycota</taxon>
        <taxon>Pezizomycotina</taxon>
        <taxon>Leotiomycetes</taxon>
        <taxon>Helotiales</taxon>
        <taxon>Sclerotiniaceae</taxon>
        <taxon>Botrytis</taxon>
    </lineage>
</organism>
<accession>M7U8Y5</accession>
<comment type="catalytic activity">
    <reaction evidence="4">
        <text>a 5'-end triphospho-ribonucleoside in mRNA + H2O = a 5'-end phospho-ribonucleoside in mRNA + diphosphate + H(+)</text>
        <dbReference type="Rhea" id="RHEA:78683"/>
        <dbReference type="Rhea" id="RHEA-COMP:15692"/>
        <dbReference type="Rhea" id="RHEA-COMP:17164"/>
        <dbReference type="ChEBI" id="CHEBI:15377"/>
        <dbReference type="ChEBI" id="CHEBI:15378"/>
        <dbReference type="ChEBI" id="CHEBI:33019"/>
        <dbReference type="ChEBI" id="CHEBI:138282"/>
        <dbReference type="ChEBI" id="CHEBI:167618"/>
    </reaction>
    <physiologicalReaction direction="left-to-right" evidence="4">
        <dbReference type="Rhea" id="RHEA:78684"/>
    </physiologicalReaction>
</comment>
<dbReference type="GO" id="GO:0004518">
    <property type="term" value="F:nuclease activity"/>
    <property type="evidence" value="ECO:0007669"/>
    <property type="project" value="UniProtKB-KW"/>
</dbReference>
<dbReference type="STRING" id="1290391.M7U8Y5"/>
<comment type="catalytic activity">
    <reaction evidence="3">
        <text>a 5'-end (N(7)-methyl 5'-triphosphoguanosine)-ribonucleoside-ribonucleotide in mRNA + H2O = a (N(7)-methyl 5'-triphosphoguanosine)-nucleoside + a 5'-end phospho-ribonucleoside in mRNA + H(+)</text>
        <dbReference type="Rhea" id="RHEA:66928"/>
        <dbReference type="Rhea" id="RHEA-COMP:15692"/>
        <dbReference type="Rhea" id="RHEA-COMP:17313"/>
        <dbReference type="ChEBI" id="CHEBI:15377"/>
        <dbReference type="ChEBI" id="CHEBI:15378"/>
        <dbReference type="ChEBI" id="CHEBI:138282"/>
        <dbReference type="ChEBI" id="CHEBI:172876"/>
        <dbReference type="ChEBI" id="CHEBI:172877"/>
    </reaction>
    <physiologicalReaction direction="left-to-right" evidence="3">
        <dbReference type="Rhea" id="RHEA:66929"/>
    </physiologicalReaction>
</comment>
<keyword evidence="7" id="KW-0540">Nuclease</keyword>
<dbReference type="PANTHER" id="PTHR12395:SF9">
    <property type="entry name" value="DECAPPING AND EXORIBONUCLEASE PROTEIN"/>
    <property type="match status" value="1"/>
</dbReference>
<reference evidence="10" key="1">
    <citation type="journal article" date="2013" name="Genome Announc.">
        <title>Draft genome sequence of Botrytis cinerea BcDW1, inoculum for noble rot of grape berries.</title>
        <authorList>
            <person name="Blanco-Ulate B."/>
            <person name="Allen G."/>
            <person name="Powell A.L."/>
            <person name="Cantu D."/>
        </authorList>
    </citation>
    <scope>NUCLEOTIDE SEQUENCE [LARGE SCALE GENOMIC DNA]</scope>
    <source>
        <strain evidence="10">BcDW1</strain>
    </source>
</reference>
<dbReference type="AlphaFoldDB" id="M7U8Y5"/>
<name>M7U8Y5_BOTF1</name>
<dbReference type="GO" id="GO:0034353">
    <property type="term" value="F:mRNA 5'-diphosphatase activity"/>
    <property type="evidence" value="ECO:0007669"/>
    <property type="project" value="TreeGrafter"/>
</dbReference>
<proteinExistence type="inferred from homology"/>
<keyword evidence="7" id="KW-0539">Nucleus</keyword>
<evidence type="ECO:0000256" key="4">
    <source>
        <dbReference type="ARBA" id="ARBA00044692"/>
    </source>
</evidence>
<comment type="catalytic activity">
    <reaction evidence="6">
        <text>a 5'-end NAD(+)-phospho-ribonucleoside in mRNA + H2O = a 5'-end phospho-ribonucleoside in mRNA + NAD(+) + H(+)</text>
        <dbReference type="Rhea" id="RHEA:60880"/>
        <dbReference type="Rhea" id="RHEA-COMP:15692"/>
        <dbReference type="Rhea" id="RHEA-COMP:15698"/>
        <dbReference type="ChEBI" id="CHEBI:15377"/>
        <dbReference type="ChEBI" id="CHEBI:15378"/>
        <dbReference type="ChEBI" id="CHEBI:57540"/>
        <dbReference type="ChEBI" id="CHEBI:138282"/>
        <dbReference type="ChEBI" id="CHEBI:144029"/>
    </reaction>
    <physiologicalReaction direction="left-to-right" evidence="6">
        <dbReference type="Rhea" id="RHEA:60881"/>
    </physiologicalReaction>
</comment>
<comment type="subcellular location">
    <subcellularLocation>
        <location evidence="7">Nucleus</location>
    </subcellularLocation>
</comment>
<evidence type="ECO:0000256" key="7">
    <source>
        <dbReference type="RuleBase" id="RU367113"/>
    </source>
</evidence>
<dbReference type="GO" id="GO:0000956">
    <property type="term" value="P:nuclear-transcribed mRNA catabolic process"/>
    <property type="evidence" value="ECO:0007669"/>
    <property type="project" value="TreeGrafter"/>
</dbReference>
<keyword evidence="7" id="KW-0694">RNA-binding</keyword>
<sequence length="413" mass="46950">MNTNNQAHPQVHVFNTLPLNQFERTRDAGNAAISRPQEIAHFSYDDNHEFHLDDSSIRWYYPPDIGTDLNRGFETFRKHDDSKDEHLESLLRALMEKEKTTNLKTEADIITWRGMMTKVRLYLGKISKENANENGFVEEDHQYKVVTRARQDARQRPQPGRPSGDAMSFWGYKFETLCLMPTPWPETSRDYIENRDTEIVNNHAQYCSIVKTKIGGNALVIGGEVDGIYKGSKSEDGKSTEWLELKTSVTPRHRGDEQNFEKKLLKFWLQSFLLGVPHIIVGKRSPDGILQSVERINTAQIPGMVKRGGNNSWDGDMCINFANQILQFLKATIIGDGVWKIRRREKSMAIEVFKVEEKGHGGILSDEFVEWRGKLGQQTSLNSHVENSTVQMNGLNVTAGDAPQTALTDTPLS</sequence>
<keyword evidence="7" id="KW-0479">Metal-binding</keyword>
<comment type="function">
    <text evidence="5">Decapping enzyme for NAD-capped RNAs: specifically hydrolyzes the nicotinamide adenine dinucleotide (NAD) cap from a subset of RNAs by removing the entire NAD moiety from the 5'-end of an NAD-capped RNA. The NAD-cap is present at the 5'-end of some RNAs and snoRNAs. In contrast to the canonical 5'-end N7 methylguanosine (m7G) cap, the NAD cap promotes mRNA decay. Also acts as a non-canonical decapping enzyme that removes the entire cap structure of m7G capped or incompletely capped RNAs. Has decapping activity toward incomplete 5'-end m7G cap mRNAs such as unmethylated 5'-end-capped RNA (cap0), while it has no activity toward 2'-O-ribose methylated m7G cap (cap1). Also possesses RNA 5'-pyrophosphohydrolase activity by hydrolyzing the 5'-end triphosphate to release pyrophosphates. Stimulates exoribonuclease activity of Rat1, allowing it to degrade RNAs with stable secondary structure more effectively.</text>
</comment>
<dbReference type="Pfam" id="PF08652">
    <property type="entry name" value="RAI1"/>
    <property type="match status" value="1"/>
</dbReference>
<gene>
    <name evidence="9" type="ORF">BcDW1_1207</name>
</gene>
<feature type="domain" description="RAI1-like" evidence="8">
    <location>
        <begin position="35"/>
        <end position="369"/>
    </location>
</feature>
<dbReference type="PANTHER" id="PTHR12395">
    <property type="entry name" value="DOM-3 RELATED"/>
    <property type="match status" value="1"/>
</dbReference>
<evidence type="ECO:0000256" key="3">
    <source>
        <dbReference type="ARBA" id="ARBA00044676"/>
    </source>
</evidence>
<dbReference type="GO" id="GO:0046872">
    <property type="term" value="F:metal ion binding"/>
    <property type="evidence" value="ECO:0007669"/>
    <property type="project" value="UniProtKB-KW"/>
</dbReference>
<dbReference type="OrthoDB" id="5853397at2759"/>
<evidence type="ECO:0000256" key="1">
    <source>
        <dbReference type="ARBA" id="ARBA00001968"/>
    </source>
</evidence>
<dbReference type="GO" id="GO:0005829">
    <property type="term" value="C:cytosol"/>
    <property type="evidence" value="ECO:0007669"/>
    <property type="project" value="TreeGrafter"/>
</dbReference>
<dbReference type="InterPro" id="IPR013961">
    <property type="entry name" value="RAI1"/>
</dbReference>
<comment type="similarity">
    <text evidence="2 7">Belongs to the DXO/Dom3Z family.</text>
</comment>
<dbReference type="GO" id="GO:0003723">
    <property type="term" value="F:RNA binding"/>
    <property type="evidence" value="ECO:0007669"/>
    <property type="project" value="UniProtKB-KW"/>
</dbReference>
<evidence type="ECO:0000313" key="10">
    <source>
        <dbReference type="Proteomes" id="UP000012045"/>
    </source>
</evidence>
<protein>
    <recommendedName>
        <fullName evidence="7">Decapping nuclease</fullName>
        <ecNumber evidence="7">3.6.1.-</ecNumber>
    </recommendedName>
</protein>
<dbReference type="EMBL" id="KB707715">
    <property type="protein sequence ID" value="EMR90125.1"/>
    <property type="molecule type" value="Genomic_DNA"/>
</dbReference>
<comment type="cofactor">
    <cofactor evidence="1 7">
        <name>a divalent metal cation</name>
        <dbReference type="ChEBI" id="CHEBI:60240"/>
    </cofactor>
</comment>
<dbReference type="EC" id="3.6.1.-" evidence="7"/>
<evidence type="ECO:0000256" key="6">
    <source>
        <dbReference type="ARBA" id="ARBA00048124"/>
    </source>
</evidence>
<keyword evidence="7" id="KW-0547">Nucleotide-binding</keyword>
<dbReference type="GO" id="GO:0110155">
    <property type="term" value="P:NAD-cap decapping"/>
    <property type="evidence" value="ECO:0007669"/>
    <property type="project" value="TreeGrafter"/>
</dbReference>
<dbReference type="GO" id="GO:0005634">
    <property type="term" value="C:nucleus"/>
    <property type="evidence" value="ECO:0007669"/>
    <property type="project" value="UniProtKB-SubCell"/>
</dbReference>
<dbReference type="Proteomes" id="UP000012045">
    <property type="component" value="Unassembled WGS sequence"/>
</dbReference>
<evidence type="ECO:0000256" key="2">
    <source>
        <dbReference type="ARBA" id="ARBA00006562"/>
    </source>
</evidence>
<dbReference type="GO" id="GO:0000166">
    <property type="term" value="F:nucleotide binding"/>
    <property type="evidence" value="ECO:0007669"/>
    <property type="project" value="UniProtKB-KW"/>
</dbReference>
<keyword evidence="7" id="KW-0378">Hydrolase</keyword>
<evidence type="ECO:0000256" key="5">
    <source>
        <dbReference type="ARBA" id="ARBA00046211"/>
    </source>
</evidence>
<evidence type="ECO:0000259" key="8">
    <source>
        <dbReference type="Pfam" id="PF08652"/>
    </source>
</evidence>